<keyword evidence="5 6" id="KW-0472">Membrane</keyword>
<feature type="transmembrane region" description="Helical" evidence="6">
    <location>
        <begin position="87"/>
        <end position="105"/>
    </location>
</feature>
<dbReference type="Pfam" id="PF04172">
    <property type="entry name" value="LrgB"/>
    <property type="match status" value="1"/>
</dbReference>
<accession>A0A1V2ABJ4</accession>
<proteinExistence type="predicted"/>
<protein>
    <recommendedName>
        <fullName evidence="9">LrgB family protein</fullName>
    </recommendedName>
</protein>
<keyword evidence="2" id="KW-1003">Cell membrane</keyword>
<comment type="subcellular location">
    <subcellularLocation>
        <location evidence="1">Cell membrane</location>
        <topology evidence="1">Multi-pass membrane protein</topology>
    </subcellularLocation>
</comment>
<evidence type="ECO:0000313" key="7">
    <source>
        <dbReference type="EMBL" id="OMP68368.1"/>
    </source>
</evidence>
<comment type="caution">
    <text evidence="7">The sequence shown here is derived from an EMBL/GenBank/DDBJ whole genome shotgun (WGS) entry which is preliminary data.</text>
</comment>
<feature type="transmembrane region" description="Helical" evidence="6">
    <location>
        <begin position="57"/>
        <end position="75"/>
    </location>
</feature>
<evidence type="ECO:0000256" key="2">
    <source>
        <dbReference type="ARBA" id="ARBA00022475"/>
    </source>
</evidence>
<dbReference type="GO" id="GO:0005886">
    <property type="term" value="C:plasma membrane"/>
    <property type="evidence" value="ECO:0007669"/>
    <property type="project" value="UniProtKB-SubCell"/>
</dbReference>
<dbReference type="PANTHER" id="PTHR30249">
    <property type="entry name" value="PUTATIVE SEROTONIN TRANSPORTER"/>
    <property type="match status" value="1"/>
</dbReference>
<keyword evidence="4 6" id="KW-1133">Transmembrane helix</keyword>
<organism evidence="7 8">
    <name type="scientific">Domibacillus epiphyticus</name>
    <dbReference type="NCBI Taxonomy" id="1714355"/>
    <lineage>
        <taxon>Bacteria</taxon>
        <taxon>Bacillati</taxon>
        <taxon>Bacillota</taxon>
        <taxon>Bacilli</taxon>
        <taxon>Bacillales</taxon>
        <taxon>Bacillaceae</taxon>
        <taxon>Domibacillus</taxon>
    </lineage>
</organism>
<feature type="transmembrane region" description="Helical" evidence="6">
    <location>
        <begin position="144"/>
        <end position="165"/>
    </location>
</feature>
<gene>
    <name evidence="7" type="ORF">BTO28_01740</name>
</gene>
<sequence>MGWIVITVFVYFLAVKINEKASSPFTLPVLTTTAFFVVLFSLTGTSHKEYVGSGAKWLSLFLNASIVALAIPLYNQRRLLKTHFFSILLGSCLGILLTVLIAVLAGKSIGLSNSIIASIIPQLTTMPIALALSGKIEGIPAITAAFVVIAGITGAIAGPIIMRILRVKSTIGRGVGMGCASHIIGVSQLLKNEKEAAAIGSVTMIATGITASFIIPYIIGYFL</sequence>
<dbReference type="AlphaFoldDB" id="A0A1V2ABJ4"/>
<evidence type="ECO:0000256" key="5">
    <source>
        <dbReference type="ARBA" id="ARBA00023136"/>
    </source>
</evidence>
<reference evidence="7 8" key="1">
    <citation type="submission" date="2016-12" db="EMBL/GenBank/DDBJ databases">
        <title>Domibacillus sp. SAB 38T whole genome sequencing.</title>
        <authorList>
            <person name="Verma A."/>
            <person name="Ojha A.K."/>
            <person name="Krishnamurthi S."/>
        </authorList>
    </citation>
    <scope>NUCLEOTIDE SEQUENCE [LARGE SCALE GENOMIC DNA]</scope>
    <source>
        <strain evidence="7 8">SAB 38</strain>
    </source>
</reference>
<evidence type="ECO:0000256" key="1">
    <source>
        <dbReference type="ARBA" id="ARBA00004651"/>
    </source>
</evidence>
<dbReference type="InterPro" id="IPR007300">
    <property type="entry name" value="CidB/LrgB"/>
</dbReference>
<dbReference type="OrthoDB" id="9811701at2"/>
<evidence type="ECO:0000256" key="4">
    <source>
        <dbReference type="ARBA" id="ARBA00022989"/>
    </source>
</evidence>
<evidence type="ECO:0000256" key="3">
    <source>
        <dbReference type="ARBA" id="ARBA00022692"/>
    </source>
</evidence>
<dbReference type="RefSeq" id="WP_076763479.1">
    <property type="nucleotide sequence ID" value="NZ_MSFI01000002.1"/>
</dbReference>
<dbReference type="STRING" id="1714355.BTO28_01740"/>
<evidence type="ECO:0008006" key="9">
    <source>
        <dbReference type="Google" id="ProtNLM"/>
    </source>
</evidence>
<name>A0A1V2ABJ4_9BACI</name>
<dbReference type="EMBL" id="MSFI01000002">
    <property type="protein sequence ID" value="OMP68368.1"/>
    <property type="molecule type" value="Genomic_DNA"/>
</dbReference>
<keyword evidence="8" id="KW-1185">Reference proteome</keyword>
<feature type="transmembrane region" description="Helical" evidence="6">
    <location>
        <begin position="25"/>
        <end position="45"/>
    </location>
</feature>
<keyword evidence="3 6" id="KW-0812">Transmembrane</keyword>
<dbReference type="Proteomes" id="UP000188613">
    <property type="component" value="Unassembled WGS sequence"/>
</dbReference>
<feature type="transmembrane region" description="Helical" evidence="6">
    <location>
        <begin position="197"/>
        <end position="219"/>
    </location>
</feature>
<dbReference type="PANTHER" id="PTHR30249:SF17">
    <property type="entry name" value="HOLIN-LIKE PROTEIN CIDB"/>
    <property type="match status" value="1"/>
</dbReference>
<evidence type="ECO:0000256" key="6">
    <source>
        <dbReference type="SAM" id="Phobius"/>
    </source>
</evidence>
<evidence type="ECO:0000313" key="8">
    <source>
        <dbReference type="Proteomes" id="UP000188613"/>
    </source>
</evidence>